<gene>
    <name evidence="6" type="ORF">PR001_g24439</name>
    <name evidence="7" type="ORF">PR003_g26013</name>
</gene>
<accession>A0A6A4CFB5</accession>
<dbReference type="InterPro" id="IPR008701">
    <property type="entry name" value="NPP1"/>
</dbReference>
<comment type="similarity">
    <text evidence="2">Belongs to the Necrosis inducing protein (NPP1) family.</text>
</comment>
<dbReference type="PANTHER" id="PTHR33657">
    <property type="entry name" value="DOMAIN PROTEIN, PUTATIVE (AFU_ORTHOLOGUE AFUA_5G00600)-RELATED"/>
    <property type="match status" value="1"/>
</dbReference>
<dbReference type="EMBL" id="QXFV01003115">
    <property type="protein sequence ID" value="KAE8979836.1"/>
    <property type="molecule type" value="Genomic_DNA"/>
</dbReference>
<name>A0A6A4CFB5_9STRA</name>
<comment type="caution">
    <text evidence="7">The sequence shown here is derived from an EMBL/GenBank/DDBJ whole genome shotgun (WGS) entry which is preliminary data.</text>
</comment>
<evidence type="ECO:0000256" key="5">
    <source>
        <dbReference type="SAM" id="SignalP"/>
    </source>
</evidence>
<evidence type="ECO:0000256" key="1">
    <source>
        <dbReference type="ARBA" id="ARBA00004613"/>
    </source>
</evidence>
<dbReference type="PANTHER" id="PTHR33657:SF8">
    <property type="entry name" value="DOMAIN PROTEIN, PUTATIVE (AFU_ORTHOLOGUE AFUA_5G00600)-RELATED"/>
    <property type="match status" value="1"/>
</dbReference>
<dbReference type="GO" id="GO:0005576">
    <property type="term" value="C:extracellular region"/>
    <property type="evidence" value="ECO:0007669"/>
    <property type="project" value="UniProtKB-SubCell"/>
</dbReference>
<feature type="signal peptide" evidence="5">
    <location>
        <begin position="1"/>
        <end position="21"/>
    </location>
</feature>
<evidence type="ECO:0000313" key="6">
    <source>
        <dbReference type="EMBL" id="KAE8979836.1"/>
    </source>
</evidence>
<evidence type="ECO:0000313" key="8">
    <source>
        <dbReference type="Proteomes" id="UP000429607"/>
    </source>
</evidence>
<evidence type="ECO:0008006" key="10">
    <source>
        <dbReference type="Google" id="ProtNLM"/>
    </source>
</evidence>
<proteinExistence type="inferred from homology"/>
<evidence type="ECO:0000313" key="7">
    <source>
        <dbReference type="EMBL" id="KAE9287610.1"/>
    </source>
</evidence>
<feature type="chain" id="PRO_5036167218" description="Necrosis inducing protein NPP1 type" evidence="5">
    <location>
        <begin position="22"/>
        <end position="259"/>
    </location>
</feature>
<keyword evidence="4" id="KW-0843">Virulence</keyword>
<dbReference type="Proteomes" id="UP000434957">
    <property type="component" value="Unassembled WGS sequence"/>
</dbReference>
<dbReference type="PIRSF" id="PIRSF029958">
    <property type="entry name" value="Necrosis-inducing_protein"/>
    <property type="match status" value="1"/>
</dbReference>
<keyword evidence="3" id="KW-0964">Secreted</keyword>
<dbReference type="Pfam" id="PF05630">
    <property type="entry name" value="NPP1"/>
    <property type="match status" value="1"/>
</dbReference>
<dbReference type="Proteomes" id="UP000429607">
    <property type="component" value="Unassembled WGS sequence"/>
</dbReference>
<evidence type="ECO:0000256" key="2">
    <source>
        <dbReference type="ARBA" id="ARBA00009520"/>
    </source>
</evidence>
<evidence type="ECO:0000256" key="3">
    <source>
        <dbReference type="ARBA" id="ARBA00022525"/>
    </source>
</evidence>
<keyword evidence="9" id="KW-1185">Reference proteome</keyword>
<sequence>MSLRALLFTVVAAATITSLGAATIDHDKVQPFSQPAPVTISEKSAVKFKPSLIIDGRCHPYPAVNAAGETSGGLKGVGENDGDCKGSGLGSQVYGRAVWHKDRWVIMYAWYFPKDFYDGFFGKVCYRHSWVNAVVWLDNPALENPTVLAVSAVKGDGEYDIMRKDDPPKCTRWNQYCSPPLTDYFNGTRPMLVYVLESFMNTPLRMTTAKMVEFQDLVMWEQLTEEARSALSETDYGKKAKVPFIDANFNANIEKSAPI</sequence>
<dbReference type="AlphaFoldDB" id="A0A6A4CFB5"/>
<protein>
    <recommendedName>
        <fullName evidence="10">Necrosis inducing protein NPP1 type</fullName>
    </recommendedName>
</protein>
<organism evidence="7 9">
    <name type="scientific">Phytophthora rubi</name>
    <dbReference type="NCBI Taxonomy" id="129364"/>
    <lineage>
        <taxon>Eukaryota</taxon>
        <taxon>Sar</taxon>
        <taxon>Stramenopiles</taxon>
        <taxon>Oomycota</taxon>
        <taxon>Peronosporomycetes</taxon>
        <taxon>Peronosporales</taxon>
        <taxon>Peronosporaceae</taxon>
        <taxon>Phytophthora</taxon>
    </lineage>
</organism>
<evidence type="ECO:0000256" key="4">
    <source>
        <dbReference type="ARBA" id="ARBA00023026"/>
    </source>
</evidence>
<keyword evidence="5" id="KW-0732">Signal</keyword>
<evidence type="ECO:0000313" key="9">
    <source>
        <dbReference type="Proteomes" id="UP000434957"/>
    </source>
</evidence>
<reference evidence="7 9" key="1">
    <citation type="submission" date="2018-08" db="EMBL/GenBank/DDBJ databases">
        <title>Genomic investigation of the strawberry pathogen Phytophthora fragariae indicates pathogenicity is determined by transcriptional variation in three key races.</title>
        <authorList>
            <person name="Adams T.M."/>
            <person name="Armitage A.D."/>
            <person name="Sobczyk M.K."/>
            <person name="Bates H.J."/>
            <person name="Dunwell J.M."/>
            <person name="Nellist C.F."/>
            <person name="Harrison R.J."/>
        </authorList>
    </citation>
    <scope>NUCLEOTIDE SEQUENCE [LARGE SCALE GENOMIC DNA]</scope>
    <source>
        <strain evidence="6 8">SCRP249</strain>
        <strain evidence="7 9">SCRP333</strain>
    </source>
</reference>
<dbReference type="EMBL" id="QXFT01003258">
    <property type="protein sequence ID" value="KAE9287610.1"/>
    <property type="molecule type" value="Genomic_DNA"/>
</dbReference>
<comment type="subcellular location">
    <subcellularLocation>
        <location evidence="1">Secreted</location>
    </subcellularLocation>
</comment>